<gene>
    <name evidence="2" type="ORF">EEDITHA_LOCUS8299</name>
</gene>
<evidence type="ECO:0000313" key="3">
    <source>
        <dbReference type="Proteomes" id="UP001153954"/>
    </source>
</evidence>
<feature type="region of interest" description="Disordered" evidence="1">
    <location>
        <begin position="41"/>
        <end position="92"/>
    </location>
</feature>
<name>A0AAU9U0B1_EUPED</name>
<evidence type="ECO:0000313" key="2">
    <source>
        <dbReference type="EMBL" id="CAH2092546.1"/>
    </source>
</evidence>
<evidence type="ECO:0000256" key="1">
    <source>
        <dbReference type="SAM" id="MobiDB-lite"/>
    </source>
</evidence>
<organism evidence="2 3">
    <name type="scientific">Euphydryas editha</name>
    <name type="common">Edith's checkerspot</name>
    <dbReference type="NCBI Taxonomy" id="104508"/>
    <lineage>
        <taxon>Eukaryota</taxon>
        <taxon>Metazoa</taxon>
        <taxon>Ecdysozoa</taxon>
        <taxon>Arthropoda</taxon>
        <taxon>Hexapoda</taxon>
        <taxon>Insecta</taxon>
        <taxon>Pterygota</taxon>
        <taxon>Neoptera</taxon>
        <taxon>Endopterygota</taxon>
        <taxon>Lepidoptera</taxon>
        <taxon>Glossata</taxon>
        <taxon>Ditrysia</taxon>
        <taxon>Papilionoidea</taxon>
        <taxon>Nymphalidae</taxon>
        <taxon>Nymphalinae</taxon>
        <taxon>Euphydryas</taxon>
    </lineage>
</organism>
<protein>
    <submittedName>
        <fullName evidence="2">Uncharacterized protein</fullName>
    </submittedName>
</protein>
<dbReference type="AlphaFoldDB" id="A0AAU9U0B1"/>
<accession>A0AAU9U0B1</accession>
<reference evidence="2" key="1">
    <citation type="submission" date="2022-03" db="EMBL/GenBank/DDBJ databases">
        <authorList>
            <person name="Tunstrom K."/>
        </authorList>
    </citation>
    <scope>NUCLEOTIDE SEQUENCE</scope>
</reference>
<keyword evidence="3" id="KW-1185">Reference proteome</keyword>
<sequence length="92" mass="10416">MKEFKIHSLRGVSILRMLSATREYADLGNEPVQIWMEGEVMREDGRRRRTSSATSTSAPERIRLATRPASPRAAASSSAPPPMRLCHHWNKK</sequence>
<comment type="caution">
    <text evidence="2">The sequence shown here is derived from an EMBL/GenBank/DDBJ whole genome shotgun (WGS) entry which is preliminary data.</text>
</comment>
<dbReference type="EMBL" id="CAKOGL010000012">
    <property type="protein sequence ID" value="CAH2092546.1"/>
    <property type="molecule type" value="Genomic_DNA"/>
</dbReference>
<feature type="compositionally biased region" description="Low complexity" evidence="1">
    <location>
        <begin position="67"/>
        <end position="78"/>
    </location>
</feature>
<dbReference type="Proteomes" id="UP001153954">
    <property type="component" value="Unassembled WGS sequence"/>
</dbReference>
<proteinExistence type="predicted"/>